<comment type="similarity">
    <text evidence="2 9">Belongs to the uroporphyrinogen-III synthase family.</text>
</comment>
<evidence type="ECO:0000256" key="5">
    <source>
        <dbReference type="ARBA" id="ARBA00023244"/>
    </source>
</evidence>
<evidence type="ECO:0000256" key="4">
    <source>
        <dbReference type="ARBA" id="ARBA00023239"/>
    </source>
</evidence>
<dbReference type="PANTHER" id="PTHR38042">
    <property type="entry name" value="UROPORPHYRINOGEN-III SYNTHASE, CHLOROPLASTIC"/>
    <property type="match status" value="1"/>
</dbReference>
<dbReference type="EMBL" id="PDKR01000006">
    <property type="protein sequence ID" value="PPI88360.1"/>
    <property type="molecule type" value="Genomic_DNA"/>
</dbReference>
<dbReference type="InterPro" id="IPR039793">
    <property type="entry name" value="UROS/Hem4"/>
</dbReference>
<keyword evidence="5 9" id="KW-0627">Porphyrin biosynthesis</keyword>
<feature type="domain" description="Tetrapyrrole biosynthesis uroporphyrinogen III synthase" evidence="10">
    <location>
        <begin position="16"/>
        <end position="243"/>
    </location>
</feature>
<protein>
    <recommendedName>
        <fullName evidence="7 9">Uroporphyrinogen-III synthase</fullName>
        <ecNumber evidence="3 9">4.2.1.75</ecNumber>
    </recommendedName>
</protein>
<evidence type="ECO:0000256" key="8">
    <source>
        <dbReference type="ARBA" id="ARBA00048617"/>
    </source>
</evidence>
<accession>A0A2P5T1C6</accession>
<gene>
    <name evidence="11" type="primary">hemD</name>
    <name evidence="11" type="ORF">CRV09_03440</name>
</gene>
<keyword evidence="4 9" id="KW-0456">Lyase</keyword>
<dbReference type="GO" id="GO:0006780">
    <property type="term" value="P:uroporphyrinogen III biosynthetic process"/>
    <property type="evidence" value="ECO:0007669"/>
    <property type="project" value="UniProtKB-UniRule"/>
</dbReference>
<comment type="caution">
    <text evidence="11">The sequence shown here is derived from an EMBL/GenBank/DDBJ whole genome shotgun (WGS) entry which is preliminary data.</text>
</comment>
<dbReference type="InterPro" id="IPR003754">
    <property type="entry name" value="4pyrrol_synth_uPrphyn_synth"/>
</dbReference>
<dbReference type="Pfam" id="PF02602">
    <property type="entry name" value="HEM4"/>
    <property type="match status" value="1"/>
</dbReference>
<comment type="catalytic activity">
    <reaction evidence="8 9">
        <text>hydroxymethylbilane = uroporphyrinogen III + H2O</text>
        <dbReference type="Rhea" id="RHEA:18965"/>
        <dbReference type="ChEBI" id="CHEBI:15377"/>
        <dbReference type="ChEBI" id="CHEBI:57308"/>
        <dbReference type="ChEBI" id="CHEBI:57845"/>
        <dbReference type="EC" id="4.2.1.75"/>
    </reaction>
</comment>
<dbReference type="GO" id="GO:0004852">
    <property type="term" value="F:uroporphyrinogen-III synthase activity"/>
    <property type="evidence" value="ECO:0007669"/>
    <property type="project" value="UniProtKB-UniRule"/>
</dbReference>
<evidence type="ECO:0000256" key="9">
    <source>
        <dbReference type="RuleBase" id="RU366031"/>
    </source>
</evidence>
<name>A0A2P5T1C6_9GAMM</name>
<dbReference type="UniPathway" id="UPA00251">
    <property type="reaction ID" value="UER00320"/>
</dbReference>
<evidence type="ECO:0000256" key="6">
    <source>
        <dbReference type="ARBA" id="ARBA00037589"/>
    </source>
</evidence>
<dbReference type="AlphaFoldDB" id="A0A2P5T1C6"/>
<dbReference type="OrthoDB" id="9787650at2"/>
<evidence type="ECO:0000313" key="12">
    <source>
        <dbReference type="Proteomes" id="UP000295937"/>
    </source>
</evidence>
<evidence type="ECO:0000256" key="2">
    <source>
        <dbReference type="ARBA" id="ARBA00008133"/>
    </source>
</evidence>
<evidence type="ECO:0000256" key="7">
    <source>
        <dbReference type="ARBA" id="ARBA00040167"/>
    </source>
</evidence>
<dbReference type="CDD" id="cd06578">
    <property type="entry name" value="HemD"/>
    <property type="match status" value="1"/>
</dbReference>
<evidence type="ECO:0000256" key="1">
    <source>
        <dbReference type="ARBA" id="ARBA00004772"/>
    </source>
</evidence>
<dbReference type="RefSeq" id="WP_136132760.1">
    <property type="nucleotide sequence ID" value="NZ_PDKR01000006.1"/>
</dbReference>
<comment type="pathway">
    <text evidence="1 9">Porphyrin-containing compound metabolism; protoporphyrin-IX biosynthesis; coproporphyrinogen-III from 5-aminolevulinate: step 3/4.</text>
</comment>
<evidence type="ECO:0000259" key="10">
    <source>
        <dbReference type="Pfam" id="PF02602"/>
    </source>
</evidence>
<sequence length="249" mass="28599">MTILITRPEPAARDLVLSLRKLGKKAFSFPLIDFIPGNNLNCIPYILTNFLHSNDLVFILSKQALYFANLTLQKASMSWPIDLNYYAIGYSTAIAFKAISKLNIKYPKIREGSEELIELLELNNIKNKIALIFSGNPSRELLKKTLLGFEVKVFFVECYQSVKKKYNGIIEGERLRNLGINTLVVTSSDMLKQLFYLFTEKDRKEWLIKCKILVVSNRLLENAQKLGWKEIYVTESANNKSILKTLSYL</sequence>
<evidence type="ECO:0000313" key="11">
    <source>
        <dbReference type="EMBL" id="PPI88360.1"/>
    </source>
</evidence>
<dbReference type="Proteomes" id="UP000295937">
    <property type="component" value="Unassembled WGS sequence"/>
</dbReference>
<dbReference type="InterPro" id="IPR036108">
    <property type="entry name" value="4pyrrol_syn_uPrphyn_synt_sf"/>
</dbReference>
<dbReference type="SUPFAM" id="SSF69618">
    <property type="entry name" value="HemD-like"/>
    <property type="match status" value="1"/>
</dbReference>
<organism evidence="11 12">
    <name type="scientific">Candidatus Pantoea edessiphila</name>
    <dbReference type="NCBI Taxonomy" id="2044610"/>
    <lineage>
        <taxon>Bacteria</taxon>
        <taxon>Pseudomonadati</taxon>
        <taxon>Pseudomonadota</taxon>
        <taxon>Gammaproteobacteria</taxon>
        <taxon>Enterobacterales</taxon>
        <taxon>Erwiniaceae</taxon>
        <taxon>Pantoea</taxon>
    </lineage>
</organism>
<dbReference type="PANTHER" id="PTHR38042:SF1">
    <property type="entry name" value="UROPORPHYRINOGEN-III SYNTHASE, CHLOROPLASTIC"/>
    <property type="match status" value="1"/>
</dbReference>
<comment type="function">
    <text evidence="6 9">Catalyzes cyclization of the linear tetrapyrrole, hydroxymethylbilane, to the macrocyclic uroporphyrinogen III.</text>
</comment>
<dbReference type="Gene3D" id="3.40.50.10090">
    <property type="match status" value="2"/>
</dbReference>
<evidence type="ECO:0000256" key="3">
    <source>
        <dbReference type="ARBA" id="ARBA00013109"/>
    </source>
</evidence>
<reference evidence="11 12" key="1">
    <citation type="journal article" date="2018" name="Genome Biol. Evol.">
        <title>Cladogenesis and Genomic Streamlining in Extracellular Endosymbionts of Tropical Stink Bugs.</title>
        <authorList>
            <person name="Otero-Bravo A."/>
            <person name="Goffredi S."/>
            <person name="Sabree Z.L."/>
        </authorList>
    </citation>
    <scope>NUCLEOTIDE SEQUENCE [LARGE SCALE GENOMIC DNA]</scope>
    <source>
        <strain evidence="11 12">SoEO</strain>
    </source>
</reference>
<proteinExistence type="inferred from homology"/>
<dbReference type="EC" id="4.2.1.75" evidence="3 9"/>
<dbReference type="GO" id="GO:0006782">
    <property type="term" value="P:protoporphyrinogen IX biosynthetic process"/>
    <property type="evidence" value="ECO:0007669"/>
    <property type="project" value="UniProtKB-UniRule"/>
</dbReference>